<feature type="compositionally biased region" description="Basic residues" evidence="1">
    <location>
        <begin position="86"/>
        <end position="95"/>
    </location>
</feature>
<organism evidence="2 3">
    <name type="scientific">Plakobranchus ocellatus</name>
    <dbReference type="NCBI Taxonomy" id="259542"/>
    <lineage>
        <taxon>Eukaryota</taxon>
        <taxon>Metazoa</taxon>
        <taxon>Spiralia</taxon>
        <taxon>Lophotrochozoa</taxon>
        <taxon>Mollusca</taxon>
        <taxon>Gastropoda</taxon>
        <taxon>Heterobranchia</taxon>
        <taxon>Euthyneura</taxon>
        <taxon>Panpulmonata</taxon>
        <taxon>Sacoglossa</taxon>
        <taxon>Placobranchoidea</taxon>
        <taxon>Plakobranchidae</taxon>
        <taxon>Plakobranchus</taxon>
    </lineage>
</organism>
<evidence type="ECO:0000313" key="3">
    <source>
        <dbReference type="Proteomes" id="UP000735302"/>
    </source>
</evidence>
<comment type="caution">
    <text evidence="2">The sequence shown here is derived from an EMBL/GenBank/DDBJ whole genome shotgun (WGS) entry which is preliminary data.</text>
</comment>
<feature type="region of interest" description="Disordered" evidence="1">
    <location>
        <begin position="1"/>
        <end position="36"/>
    </location>
</feature>
<feature type="region of interest" description="Disordered" evidence="1">
    <location>
        <begin position="76"/>
        <end position="150"/>
    </location>
</feature>
<proteinExistence type="predicted"/>
<accession>A0AAV4E0C9</accession>
<dbReference type="EMBL" id="BLXT01008510">
    <property type="protein sequence ID" value="GFO49823.1"/>
    <property type="molecule type" value="Genomic_DNA"/>
</dbReference>
<gene>
    <name evidence="2" type="ORF">PoB_007632800</name>
</gene>
<evidence type="ECO:0000256" key="1">
    <source>
        <dbReference type="SAM" id="MobiDB-lite"/>
    </source>
</evidence>
<sequence>MQKDKEVGRKEGGRWGRLTEPDPSRRTGIVTNRHRGTNVHVRAQTATKKTHLNQNERRYAEKHTGEETRECGRYTAVNLASPPHPPGHKNKKKERERREKYISRPIERHKVTNSSRGVSPYPRGRGLPPCKKIKRWEEKRVGGGEGSLSLTDRNGQVSLPIATAELMCMYARKR</sequence>
<reference evidence="2 3" key="1">
    <citation type="journal article" date="2021" name="Elife">
        <title>Chloroplast acquisition without the gene transfer in kleptoplastic sea slugs, Plakobranchus ocellatus.</title>
        <authorList>
            <person name="Maeda T."/>
            <person name="Takahashi S."/>
            <person name="Yoshida T."/>
            <person name="Shimamura S."/>
            <person name="Takaki Y."/>
            <person name="Nagai Y."/>
            <person name="Toyoda A."/>
            <person name="Suzuki Y."/>
            <person name="Arimoto A."/>
            <person name="Ishii H."/>
            <person name="Satoh N."/>
            <person name="Nishiyama T."/>
            <person name="Hasebe M."/>
            <person name="Maruyama T."/>
            <person name="Minagawa J."/>
            <person name="Obokata J."/>
            <person name="Shigenobu S."/>
        </authorList>
    </citation>
    <scope>NUCLEOTIDE SEQUENCE [LARGE SCALE GENOMIC DNA]</scope>
</reference>
<protein>
    <submittedName>
        <fullName evidence="2">Uncharacterized protein</fullName>
    </submittedName>
</protein>
<evidence type="ECO:0000313" key="2">
    <source>
        <dbReference type="EMBL" id="GFO49823.1"/>
    </source>
</evidence>
<name>A0AAV4E0C9_9GAST</name>
<feature type="compositionally biased region" description="Basic and acidic residues" evidence="1">
    <location>
        <begin position="1"/>
        <end position="25"/>
    </location>
</feature>
<keyword evidence="3" id="KW-1185">Reference proteome</keyword>
<dbReference type="Proteomes" id="UP000735302">
    <property type="component" value="Unassembled WGS sequence"/>
</dbReference>
<dbReference type="AlphaFoldDB" id="A0AAV4E0C9"/>
<feature type="compositionally biased region" description="Basic and acidic residues" evidence="1">
    <location>
        <begin position="96"/>
        <end position="110"/>
    </location>
</feature>